<accession>A0A8S5TUL6</accession>
<evidence type="ECO:0000313" key="1">
    <source>
        <dbReference type="EMBL" id="DAF85901.1"/>
    </source>
</evidence>
<organism evidence="1">
    <name type="scientific">Siphoviridae sp. ctVJE9</name>
    <dbReference type="NCBI Taxonomy" id="2825530"/>
    <lineage>
        <taxon>Viruses</taxon>
        <taxon>Duplodnaviria</taxon>
        <taxon>Heunggongvirae</taxon>
        <taxon>Uroviricota</taxon>
        <taxon>Caudoviricetes</taxon>
    </lineage>
</organism>
<dbReference type="EMBL" id="BK015932">
    <property type="protein sequence ID" value="DAF85901.1"/>
    <property type="molecule type" value="Genomic_DNA"/>
</dbReference>
<protein>
    <submittedName>
        <fullName evidence="1">Uncharacterized protein</fullName>
    </submittedName>
</protein>
<proteinExistence type="predicted"/>
<name>A0A8S5TUL6_9CAUD</name>
<reference evidence="1" key="1">
    <citation type="journal article" date="2021" name="Proc. Natl. Acad. Sci. U.S.A.">
        <title>A Catalog of Tens of Thousands of Viruses from Human Metagenomes Reveals Hidden Associations with Chronic Diseases.</title>
        <authorList>
            <person name="Tisza M.J."/>
            <person name="Buck C.B."/>
        </authorList>
    </citation>
    <scope>NUCLEOTIDE SEQUENCE</scope>
    <source>
        <strain evidence="1">CtVJE9</strain>
    </source>
</reference>
<sequence length="51" mass="5646">MLPASSLYPYASTPFYVQTGERIKPRPATKKGPEVFAPSPRLILAILMIAR</sequence>